<evidence type="ECO:0000313" key="3">
    <source>
        <dbReference type="EMBL" id="EFX83828.1"/>
    </source>
</evidence>
<dbReference type="OrthoDB" id="10368421at2759"/>
<feature type="region of interest" description="Disordered" evidence="1">
    <location>
        <begin position="31"/>
        <end position="61"/>
    </location>
</feature>
<evidence type="ECO:0000256" key="1">
    <source>
        <dbReference type="SAM" id="MobiDB-lite"/>
    </source>
</evidence>
<feature type="compositionally biased region" description="Acidic residues" evidence="1">
    <location>
        <begin position="44"/>
        <end position="55"/>
    </location>
</feature>
<sequence>MKLVVFVILLAVSAILAYSESKPTYKIAPSEYSVDSKTPAVSESNEDSDEDDSSDEEKTYNVKPTVASYNALVSNYGRTYDEPKYLATYSTPYAPTVQVAPAAAPAYKAPFPSYDRPALLPYWLRPRTY</sequence>
<feature type="chain" id="PRO_5003241002" evidence="2">
    <location>
        <begin position="18"/>
        <end position="129"/>
    </location>
</feature>
<dbReference type="Proteomes" id="UP000000305">
    <property type="component" value="Unassembled WGS sequence"/>
</dbReference>
<evidence type="ECO:0000256" key="2">
    <source>
        <dbReference type="SAM" id="SignalP"/>
    </source>
</evidence>
<name>E9G9T3_DAPPU</name>
<evidence type="ECO:0000313" key="4">
    <source>
        <dbReference type="Proteomes" id="UP000000305"/>
    </source>
</evidence>
<keyword evidence="4" id="KW-1185">Reference proteome</keyword>
<feature type="signal peptide" evidence="2">
    <location>
        <begin position="1"/>
        <end position="17"/>
    </location>
</feature>
<organism evidence="3 4">
    <name type="scientific">Daphnia pulex</name>
    <name type="common">Water flea</name>
    <dbReference type="NCBI Taxonomy" id="6669"/>
    <lineage>
        <taxon>Eukaryota</taxon>
        <taxon>Metazoa</taxon>
        <taxon>Ecdysozoa</taxon>
        <taxon>Arthropoda</taxon>
        <taxon>Crustacea</taxon>
        <taxon>Branchiopoda</taxon>
        <taxon>Diplostraca</taxon>
        <taxon>Cladocera</taxon>
        <taxon>Anomopoda</taxon>
        <taxon>Daphniidae</taxon>
        <taxon>Daphnia</taxon>
    </lineage>
</organism>
<keyword evidence="2" id="KW-0732">Signal</keyword>
<reference evidence="3 4" key="1">
    <citation type="journal article" date="2011" name="Science">
        <title>The ecoresponsive genome of Daphnia pulex.</title>
        <authorList>
            <person name="Colbourne J.K."/>
            <person name="Pfrender M.E."/>
            <person name="Gilbert D."/>
            <person name="Thomas W.K."/>
            <person name="Tucker A."/>
            <person name="Oakley T.H."/>
            <person name="Tokishita S."/>
            <person name="Aerts A."/>
            <person name="Arnold G.J."/>
            <person name="Basu M.K."/>
            <person name="Bauer D.J."/>
            <person name="Caceres C.E."/>
            <person name="Carmel L."/>
            <person name="Casola C."/>
            <person name="Choi J.H."/>
            <person name="Detter J.C."/>
            <person name="Dong Q."/>
            <person name="Dusheyko S."/>
            <person name="Eads B.D."/>
            <person name="Frohlich T."/>
            <person name="Geiler-Samerotte K.A."/>
            <person name="Gerlach D."/>
            <person name="Hatcher P."/>
            <person name="Jogdeo S."/>
            <person name="Krijgsveld J."/>
            <person name="Kriventseva E.V."/>
            <person name="Kultz D."/>
            <person name="Laforsch C."/>
            <person name="Lindquist E."/>
            <person name="Lopez J."/>
            <person name="Manak J.R."/>
            <person name="Muller J."/>
            <person name="Pangilinan J."/>
            <person name="Patwardhan R.P."/>
            <person name="Pitluck S."/>
            <person name="Pritham E.J."/>
            <person name="Rechtsteiner A."/>
            <person name="Rho M."/>
            <person name="Rogozin I.B."/>
            <person name="Sakarya O."/>
            <person name="Salamov A."/>
            <person name="Schaack S."/>
            <person name="Shapiro H."/>
            <person name="Shiga Y."/>
            <person name="Skalitzky C."/>
            <person name="Smith Z."/>
            <person name="Souvorov A."/>
            <person name="Sung W."/>
            <person name="Tang Z."/>
            <person name="Tsuchiya D."/>
            <person name="Tu H."/>
            <person name="Vos H."/>
            <person name="Wang M."/>
            <person name="Wolf Y.I."/>
            <person name="Yamagata H."/>
            <person name="Yamada T."/>
            <person name="Ye Y."/>
            <person name="Shaw J.R."/>
            <person name="Andrews J."/>
            <person name="Crease T.J."/>
            <person name="Tang H."/>
            <person name="Lucas S.M."/>
            <person name="Robertson H.M."/>
            <person name="Bork P."/>
            <person name="Koonin E.V."/>
            <person name="Zdobnov E.M."/>
            <person name="Grigoriev I.V."/>
            <person name="Lynch M."/>
            <person name="Boore J.L."/>
        </authorList>
    </citation>
    <scope>NUCLEOTIDE SEQUENCE [LARGE SCALE GENOMIC DNA]</scope>
</reference>
<dbReference type="AlphaFoldDB" id="E9G9T3"/>
<proteinExistence type="predicted"/>
<gene>
    <name evidence="3" type="ORF">DAPPUDRAFT_100222</name>
</gene>
<protein>
    <submittedName>
        <fullName evidence="3">Uncharacterized protein</fullName>
    </submittedName>
</protein>
<accession>E9G9T3</accession>
<dbReference type="InParanoid" id="E9G9T3"/>
<dbReference type="EMBL" id="GL732536">
    <property type="protein sequence ID" value="EFX83828.1"/>
    <property type="molecule type" value="Genomic_DNA"/>
</dbReference>
<dbReference type="KEGG" id="dpx:DAPPUDRAFT_100222"/>
<dbReference type="HOGENOM" id="CLU_1950924_0_0_1"/>